<gene>
    <name evidence="2" type="ORF">OMAG_001164</name>
</gene>
<accession>A0A0F0CSE6</accession>
<name>A0A0F0CSE6_9BACT</name>
<keyword evidence="1" id="KW-0812">Transmembrane</keyword>
<protein>
    <submittedName>
        <fullName evidence="2">Uncharacterized protein</fullName>
    </submittedName>
</protein>
<evidence type="ECO:0000313" key="2">
    <source>
        <dbReference type="EMBL" id="KJJ84934.1"/>
    </source>
</evidence>
<evidence type="ECO:0000256" key="1">
    <source>
        <dbReference type="SAM" id="Phobius"/>
    </source>
</evidence>
<proteinExistence type="predicted"/>
<dbReference type="EMBL" id="JYNY01000232">
    <property type="protein sequence ID" value="KJJ84934.1"/>
    <property type="molecule type" value="Genomic_DNA"/>
</dbReference>
<dbReference type="Proteomes" id="UP000033428">
    <property type="component" value="Unassembled WGS sequence"/>
</dbReference>
<sequence length="186" mass="21565">MLDMFQKTKALVTLKKAEKFLMLLVTVLSSITSWYAISNYQLNEKTVVAEISAQFDNTANQLILKNYGKVAGSQFSLLGAQIEFAEKPSELNIFRGGTDYIYPNEDISFFANIMNGAKDRRAQFLILVWRYHNGKTFIIKNRVLVRTPSEPYWVSTIQPFVDNSQWDYLSNKKNKMENDIIQRRDE</sequence>
<dbReference type="AlphaFoldDB" id="A0A0F0CSE6"/>
<keyword evidence="1" id="KW-0472">Membrane</keyword>
<feature type="transmembrane region" description="Helical" evidence="1">
    <location>
        <begin position="20"/>
        <end position="37"/>
    </location>
</feature>
<organism evidence="2 3">
    <name type="scientific">Candidatus Omnitrophus magneticus</name>
    <dbReference type="NCBI Taxonomy" id="1609969"/>
    <lineage>
        <taxon>Bacteria</taxon>
        <taxon>Pseudomonadati</taxon>
        <taxon>Candidatus Omnitrophota</taxon>
        <taxon>Candidatus Omnitrophus</taxon>
    </lineage>
</organism>
<comment type="caution">
    <text evidence="2">The sequence shown here is derived from an EMBL/GenBank/DDBJ whole genome shotgun (WGS) entry which is preliminary data.</text>
</comment>
<reference evidence="2 3" key="1">
    <citation type="submission" date="2015-02" db="EMBL/GenBank/DDBJ databases">
        <title>Single-cell genomics of uncultivated deep-branching MTB reveals a conserved set of magnetosome genes.</title>
        <authorList>
            <person name="Kolinko S."/>
            <person name="Richter M."/>
            <person name="Glockner F.O."/>
            <person name="Brachmann A."/>
            <person name="Schuler D."/>
        </authorList>
    </citation>
    <scope>NUCLEOTIDE SEQUENCE [LARGE SCALE GENOMIC DNA]</scope>
    <source>
        <strain evidence="2">SKK-01</strain>
    </source>
</reference>
<evidence type="ECO:0000313" key="3">
    <source>
        <dbReference type="Proteomes" id="UP000033428"/>
    </source>
</evidence>
<keyword evidence="3" id="KW-1185">Reference proteome</keyword>
<keyword evidence="1" id="KW-1133">Transmembrane helix</keyword>